<evidence type="ECO:0000313" key="2">
    <source>
        <dbReference type="EMBL" id="GFO48689.1"/>
    </source>
</evidence>
<comment type="caution">
    <text evidence="2">The sequence shown here is derived from an EMBL/GenBank/DDBJ whole genome shotgun (WGS) entry which is preliminary data.</text>
</comment>
<dbReference type="Proteomes" id="UP000735302">
    <property type="component" value="Unassembled WGS sequence"/>
</dbReference>
<evidence type="ECO:0000256" key="1">
    <source>
        <dbReference type="SAM" id="MobiDB-lite"/>
    </source>
</evidence>
<keyword evidence="3" id="KW-1185">Reference proteome</keyword>
<organism evidence="2 3">
    <name type="scientific">Plakobranchus ocellatus</name>
    <dbReference type="NCBI Taxonomy" id="259542"/>
    <lineage>
        <taxon>Eukaryota</taxon>
        <taxon>Metazoa</taxon>
        <taxon>Spiralia</taxon>
        <taxon>Lophotrochozoa</taxon>
        <taxon>Mollusca</taxon>
        <taxon>Gastropoda</taxon>
        <taxon>Heterobranchia</taxon>
        <taxon>Euthyneura</taxon>
        <taxon>Panpulmonata</taxon>
        <taxon>Sacoglossa</taxon>
        <taxon>Placobranchoidea</taxon>
        <taxon>Plakobranchidae</taxon>
        <taxon>Plakobranchus</taxon>
    </lineage>
</organism>
<name>A0AAV4DX98_9GAST</name>
<gene>
    <name evidence="2" type="ORF">PoB_007519400</name>
</gene>
<protein>
    <submittedName>
        <fullName evidence="2">Uncharacterized protein</fullName>
    </submittedName>
</protein>
<accession>A0AAV4DX98</accession>
<dbReference type="EMBL" id="BLXT01008440">
    <property type="protein sequence ID" value="GFO48689.1"/>
    <property type="molecule type" value="Genomic_DNA"/>
</dbReference>
<dbReference type="AlphaFoldDB" id="A0AAV4DX98"/>
<proteinExistence type="predicted"/>
<evidence type="ECO:0000313" key="3">
    <source>
        <dbReference type="Proteomes" id="UP000735302"/>
    </source>
</evidence>
<feature type="region of interest" description="Disordered" evidence="1">
    <location>
        <begin position="17"/>
        <end position="38"/>
    </location>
</feature>
<reference evidence="2 3" key="1">
    <citation type="journal article" date="2021" name="Elife">
        <title>Chloroplast acquisition without the gene transfer in kleptoplastic sea slugs, Plakobranchus ocellatus.</title>
        <authorList>
            <person name="Maeda T."/>
            <person name="Takahashi S."/>
            <person name="Yoshida T."/>
            <person name="Shimamura S."/>
            <person name="Takaki Y."/>
            <person name="Nagai Y."/>
            <person name="Toyoda A."/>
            <person name="Suzuki Y."/>
            <person name="Arimoto A."/>
            <person name="Ishii H."/>
            <person name="Satoh N."/>
            <person name="Nishiyama T."/>
            <person name="Hasebe M."/>
            <person name="Maruyama T."/>
            <person name="Minagawa J."/>
            <person name="Obokata J."/>
            <person name="Shigenobu S."/>
        </authorList>
    </citation>
    <scope>NUCLEOTIDE SEQUENCE [LARGE SCALE GENOMIC DNA]</scope>
</reference>
<sequence>MSGKLGLKFHKFVPMSKAASDSGDNDPDSTAAAGGCHTSEVEDVRGDTAVVDAFLMFIITDVGEYSKNSDGAALKTSGFGKAFINEELDLLNPSILPGTNEEILFISLLSKRILYLHT</sequence>